<dbReference type="KEGG" id="tva:4773455"/>
<evidence type="ECO:0000313" key="2">
    <source>
        <dbReference type="EMBL" id="EAY15452.1"/>
    </source>
</evidence>
<dbReference type="VEuPathDB" id="TrichDB:TVAGG3_0845300"/>
<reference evidence="2" key="2">
    <citation type="journal article" date="2007" name="Science">
        <title>Draft genome sequence of the sexually transmitted pathogen Trichomonas vaginalis.</title>
        <authorList>
            <person name="Carlton J.M."/>
            <person name="Hirt R.P."/>
            <person name="Silva J.C."/>
            <person name="Delcher A.L."/>
            <person name="Schatz M."/>
            <person name="Zhao Q."/>
            <person name="Wortman J.R."/>
            <person name="Bidwell S.L."/>
            <person name="Alsmark U.C.M."/>
            <person name="Besteiro S."/>
            <person name="Sicheritz-Ponten T."/>
            <person name="Noel C.J."/>
            <person name="Dacks J.B."/>
            <person name="Foster P.G."/>
            <person name="Simillion C."/>
            <person name="Van de Peer Y."/>
            <person name="Miranda-Saavedra D."/>
            <person name="Barton G.J."/>
            <person name="Westrop G.D."/>
            <person name="Mueller S."/>
            <person name="Dessi D."/>
            <person name="Fiori P.L."/>
            <person name="Ren Q."/>
            <person name="Paulsen I."/>
            <person name="Zhang H."/>
            <person name="Bastida-Corcuera F.D."/>
            <person name="Simoes-Barbosa A."/>
            <person name="Brown M.T."/>
            <person name="Hayes R.D."/>
            <person name="Mukherjee M."/>
            <person name="Okumura C.Y."/>
            <person name="Schneider R."/>
            <person name="Smith A.J."/>
            <person name="Vanacova S."/>
            <person name="Villalvazo M."/>
            <person name="Haas B.J."/>
            <person name="Pertea M."/>
            <person name="Feldblyum T.V."/>
            <person name="Utterback T.R."/>
            <person name="Shu C.L."/>
            <person name="Osoegawa K."/>
            <person name="de Jong P.J."/>
            <person name="Hrdy I."/>
            <person name="Horvathova L."/>
            <person name="Zubacova Z."/>
            <person name="Dolezal P."/>
            <person name="Malik S.B."/>
            <person name="Logsdon J.M. Jr."/>
            <person name="Henze K."/>
            <person name="Gupta A."/>
            <person name="Wang C.C."/>
            <person name="Dunne R.L."/>
            <person name="Upcroft J.A."/>
            <person name="Upcroft P."/>
            <person name="White O."/>
            <person name="Salzberg S.L."/>
            <person name="Tang P."/>
            <person name="Chiu C.-H."/>
            <person name="Lee Y.-S."/>
            <person name="Embley T.M."/>
            <person name="Coombs G.H."/>
            <person name="Mottram J.C."/>
            <person name="Tachezy J."/>
            <person name="Fraser-Liggett C.M."/>
            <person name="Johnson P.J."/>
        </authorList>
    </citation>
    <scope>NUCLEOTIDE SEQUENCE [LARGE SCALE GENOMIC DNA]</scope>
    <source>
        <strain evidence="2">G3</strain>
    </source>
</reference>
<dbReference type="VEuPathDB" id="TrichDB:TVAG_252650"/>
<feature type="region of interest" description="Disordered" evidence="1">
    <location>
        <begin position="1"/>
        <end position="22"/>
    </location>
</feature>
<evidence type="ECO:0000256" key="1">
    <source>
        <dbReference type="SAM" id="MobiDB-lite"/>
    </source>
</evidence>
<dbReference type="AlphaFoldDB" id="A2DW07"/>
<dbReference type="Proteomes" id="UP000001542">
    <property type="component" value="Unassembled WGS sequence"/>
</dbReference>
<proteinExistence type="predicted"/>
<sequence>MNHSSNPNDTADGSNGANSTNISTSTGKDFLFRSNKKLSDIIQTLPKDSYEIHGEDTVLIKNQSNEINKFFIVDKLNQDLIVECPYSFENIYKEADISLLPFLQDSYCISSEGITYLIFKNSDSMKEFCMNFNTQKFVKESISQSENETIRLADFLSLKELDDYILLDSYKEYFVCIPFAQNEDDAHHPYPCYIRLLLKLSIHLV</sequence>
<keyword evidence="3" id="KW-1185">Reference proteome</keyword>
<evidence type="ECO:0000313" key="3">
    <source>
        <dbReference type="Proteomes" id="UP000001542"/>
    </source>
</evidence>
<protein>
    <submittedName>
        <fullName evidence="2">Uncharacterized protein</fullName>
    </submittedName>
</protein>
<dbReference type="RefSeq" id="XP_001327675.1">
    <property type="nucleotide sequence ID" value="XM_001327640.1"/>
</dbReference>
<dbReference type="InParanoid" id="A2DW07"/>
<accession>A2DW07</accession>
<name>A2DW07_TRIV3</name>
<dbReference type="EMBL" id="DS113256">
    <property type="protein sequence ID" value="EAY15452.1"/>
    <property type="molecule type" value="Genomic_DNA"/>
</dbReference>
<gene>
    <name evidence="2" type="ORF">TVAG_252650</name>
</gene>
<reference evidence="2" key="1">
    <citation type="submission" date="2006-10" db="EMBL/GenBank/DDBJ databases">
        <authorList>
            <person name="Amadeo P."/>
            <person name="Zhao Q."/>
            <person name="Wortman J."/>
            <person name="Fraser-Liggett C."/>
            <person name="Carlton J."/>
        </authorList>
    </citation>
    <scope>NUCLEOTIDE SEQUENCE</scope>
    <source>
        <strain evidence="2">G3</strain>
    </source>
</reference>
<organism evidence="2 3">
    <name type="scientific">Trichomonas vaginalis (strain ATCC PRA-98 / G3)</name>
    <dbReference type="NCBI Taxonomy" id="412133"/>
    <lineage>
        <taxon>Eukaryota</taxon>
        <taxon>Metamonada</taxon>
        <taxon>Parabasalia</taxon>
        <taxon>Trichomonadida</taxon>
        <taxon>Trichomonadidae</taxon>
        <taxon>Trichomonas</taxon>
    </lineage>
</organism>